<feature type="non-terminal residue" evidence="4">
    <location>
        <position position="312"/>
    </location>
</feature>
<gene>
    <name evidence="4" type="ORF">S03H2_27371</name>
</gene>
<comment type="similarity">
    <text evidence="1">Belongs to the glycosyl hydrolase 31 family.</text>
</comment>
<dbReference type="GO" id="GO:0005975">
    <property type="term" value="P:carbohydrate metabolic process"/>
    <property type="evidence" value="ECO:0007669"/>
    <property type="project" value="InterPro"/>
</dbReference>
<evidence type="ECO:0000259" key="2">
    <source>
        <dbReference type="Pfam" id="PF01055"/>
    </source>
</evidence>
<evidence type="ECO:0000259" key="3">
    <source>
        <dbReference type="Pfam" id="PF13802"/>
    </source>
</evidence>
<dbReference type="Gene3D" id="3.20.20.80">
    <property type="entry name" value="Glycosidases"/>
    <property type="match status" value="1"/>
</dbReference>
<comment type="caution">
    <text evidence="4">The sequence shown here is derived from an EMBL/GenBank/DDBJ whole genome shotgun (WGS) entry which is preliminary data.</text>
</comment>
<dbReference type="Gene3D" id="2.60.40.1760">
    <property type="entry name" value="glycosyl hydrolase (family 31)"/>
    <property type="match status" value="1"/>
</dbReference>
<dbReference type="InterPro" id="IPR011013">
    <property type="entry name" value="Gal_mutarotase_sf_dom"/>
</dbReference>
<dbReference type="CDD" id="cd14752">
    <property type="entry name" value="GH31_N"/>
    <property type="match status" value="1"/>
</dbReference>
<dbReference type="SUPFAM" id="SSF51445">
    <property type="entry name" value="(Trans)glycosidases"/>
    <property type="match status" value="1"/>
</dbReference>
<sequence>NIIFYALLGMLLICSSGSTLEQINKAGPFTEFPNRLQWENEGELFWIDPFGKDALRFRASRSLRISEENWNLLPQPETQLDISISEKKAVVTNGKIRVEIEARYGRVKYLNEKDEVLLHESYHPHHLHFSRQYQSRGSDHFELKLTFDAEKDEHLYGMGQYPNDCLDLKGTVLELAQKNTQISIPFLLSSKGYGFIWNNPAVGRAELSRTHTSFFAEYTRQMDYVIFAGDTPAQLVRHYSDLTGTAPEMPYFGTGFWQSKLRYSSQEEILSVAREYKKRKLPISVIVADFYHWPVTGDWKFNPERWPDPEGD</sequence>
<protein>
    <submittedName>
        <fullName evidence="4">Uncharacterized protein</fullName>
    </submittedName>
</protein>
<dbReference type="AlphaFoldDB" id="X1I4P3"/>
<dbReference type="InterPro" id="IPR017853">
    <property type="entry name" value="GH"/>
</dbReference>
<dbReference type="InterPro" id="IPR025887">
    <property type="entry name" value="Glyco_hydro_31_N_dom"/>
</dbReference>
<feature type="domain" description="Glycoside hydrolase family 31 TIM barrel" evidence="2">
    <location>
        <begin position="247"/>
        <end position="310"/>
    </location>
</feature>
<feature type="non-terminal residue" evidence="4">
    <location>
        <position position="1"/>
    </location>
</feature>
<dbReference type="SUPFAM" id="SSF74650">
    <property type="entry name" value="Galactose mutarotase-like"/>
    <property type="match status" value="1"/>
</dbReference>
<reference evidence="4" key="1">
    <citation type="journal article" date="2014" name="Front. Microbiol.">
        <title>High frequency of phylogenetically diverse reductive dehalogenase-homologous genes in deep subseafloor sedimentary metagenomes.</title>
        <authorList>
            <person name="Kawai M."/>
            <person name="Futagami T."/>
            <person name="Toyoda A."/>
            <person name="Takaki Y."/>
            <person name="Nishi S."/>
            <person name="Hori S."/>
            <person name="Arai W."/>
            <person name="Tsubouchi T."/>
            <person name="Morono Y."/>
            <person name="Uchiyama I."/>
            <person name="Ito T."/>
            <person name="Fujiyama A."/>
            <person name="Inagaki F."/>
            <person name="Takami H."/>
        </authorList>
    </citation>
    <scope>NUCLEOTIDE SEQUENCE</scope>
    <source>
        <strain evidence="4">Expedition CK06-06</strain>
    </source>
</reference>
<dbReference type="EMBL" id="BARU01016472">
    <property type="protein sequence ID" value="GAH61049.1"/>
    <property type="molecule type" value="Genomic_DNA"/>
</dbReference>
<evidence type="ECO:0000313" key="4">
    <source>
        <dbReference type="EMBL" id="GAH61049.1"/>
    </source>
</evidence>
<proteinExistence type="inferred from homology"/>
<evidence type="ECO:0000256" key="1">
    <source>
        <dbReference type="ARBA" id="ARBA00007806"/>
    </source>
</evidence>
<dbReference type="PANTHER" id="PTHR43863:SF2">
    <property type="entry name" value="MALTASE-GLUCOAMYLASE"/>
    <property type="match status" value="1"/>
</dbReference>
<accession>X1I4P3</accession>
<dbReference type="Pfam" id="PF01055">
    <property type="entry name" value="Glyco_hydro_31_2nd"/>
    <property type="match status" value="1"/>
</dbReference>
<dbReference type="PANTHER" id="PTHR43863">
    <property type="entry name" value="HYDROLASE, PUTATIVE (AFU_ORTHOLOGUE AFUA_1G03140)-RELATED"/>
    <property type="match status" value="1"/>
</dbReference>
<dbReference type="GO" id="GO:0004553">
    <property type="term" value="F:hydrolase activity, hydrolyzing O-glycosyl compounds"/>
    <property type="evidence" value="ECO:0007669"/>
    <property type="project" value="InterPro"/>
</dbReference>
<dbReference type="InterPro" id="IPR051816">
    <property type="entry name" value="Glycosyl_Hydrolase_31"/>
</dbReference>
<dbReference type="GO" id="GO:0030246">
    <property type="term" value="F:carbohydrate binding"/>
    <property type="evidence" value="ECO:0007669"/>
    <property type="project" value="InterPro"/>
</dbReference>
<dbReference type="InterPro" id="IPR000322">
    <property type="entry name" value="Glyco_hydro_31_TIM"/>
</dbReference>
<feature type="domain" description="Glycoside hydrolase family 31 N-terminal" evidence="3">
    <location>
        <begin position="47"/>
        <end position="201"/>
    </location>
</feature>
<name>X1I4P3_9ZZZZ</name>
<organism evidence="4">
    <name type="scientific">marine sediment metagenome</name>
    <dbReference type="NCBI Taxonomy" id="412755"/>
    <lineage>
        <taxon>unclassified sequences</taxon>
        <taxon>metagenomes</taxon>
        <taxon>ecological metagenomes</taxon>
    </lineage>
</organism>
<dbReference type="Pfam" id="PF13802">
    <property type="entry name" value="Gal_mutarotas_2"/>
    <property type="match status" value="1"/>
</dbReference>